<accession>A0A0C3CF33</accession>
<reference evidence="5 6" key="1">
    <citation type="submission" date="2014-04" db="EMBL/GenBank/DDBJ databases">
        <authorList>
            <consortium name="DOE Joint Genome Institute"/>
            <person name="Kuo A."/>
            <person name="Tarkka M."/>
            <person name="Buscot F."/>
            <person name="Kohler A."/>
            <person name="Nagy L.G."/>
            <person name="Floudas D."/>
            <person name="Copeland A."/>
            <person name="Barry K.W."/>
            <person name="Cichocki N."/>
            <person name="Veneault-Fourrey C."/>
            <person name="LaButti K."/>
            <person name="Lindquist E.A."/>
            <person name="Lipzen A."/>
            <person name="Lundell T."/>
            <person name="Morin E."/>
            <person name="Murat C."/>
            <person name="Sun H."/>
            <person name="Tunlid A."/>
            <person name="Henrissat B."/>
            <person name="Grigoriev I.V."/>
            <person name="Hibbett D.S."/>
            <person name="Martin F."/>
            <person name="Nordberg H.P."/>
            <person name="Cantor M.N."/>
            <person name="Hua S.X."/>
        </authorList>
    </citation>
    <scope>NUCLEOTIDE SEQUENCE [LARGE SCALE GENOMIC DNA]</scope>
    <source>
        <strain evidence="5 6">F 1598</strain>
    </source>
</reference>
<dbReference type="GO" id="GO:0007165">
    <property type="term" value="P:signal transduction"/>
    <property type="evidence" value="ECO:0007669"/>
    <property type="project" value="InterPro"/>
</dbReference>
<evidence type="ECO:0008006" key="7">
    <source>
        <dbReference type="Google" id="ProtNLM"/>
    </source>
</evidence>
<keyword evidence="6" id="KW-1185">Reference proteome</keyword>
<evidence type="ECO:0000259" key="3">
    <source>
        <dbReference type="PROSITE" id="PS50002"/>
    </source>
</evidence>
<dbReference type="Pfam" id="PF07653">
    <property type="entry name" value="SH3_2"/>
    <property type="match status" value="1"/>
</dbReference>
<proteinExistence type="predicted"/>
<reference evidence="6" key="2">
    <citation type="submission" date="2015-01" db="EMBL/GenBank/DDBJ databases">
        <title>Evolutionary Origins and Diversification of the Mycorrhizal Mutualists.</title>
        <authorList>
            <consortium name="DOE Joint Genome Institute"/>
            <consortium name="Mycorrhizal Genomics Consortium"/>
            <person name="Kohler A."/>
            <person name="Kuo A."/>
            <person name="Nagy L.G."/>
            <person name="Floudas D."/>
            <person name="Copeland A."/>
            <person name="Barry K.W."/>
            <person name="Cichocki N."/>
            <person name="Veneault-Fourrey C."/>
            <person name="LaButti K."/>
            <person name="Lindquist E.A."/>
            <person name="Lipzen A."/>
            <person name="Lundell T."/>
            <person name="Morin E."/>
            <person name="Murat C."/>
            <person name="Riley R."/>
            <person name="Ohm R."/>
            <person name="Sun H."/>
            <person name="Tunlid A."/>
            <person name="Henrissat B."/>
            <person name="Grigoriev I.V."/>
            <person name="Hibbett D.S."/>
            <person name="Martin F."/>
        </authorList>
    </citation>
    <scope>NUCLEOTIDE SEQUENCE [LARGE SCALE GENOMIC DNA]</scope>
    <source>
        <strain evidence="6">F 1598</strain>
    </source>
</reference>
<dbReference type="InParanoid" id="A0A0C3CF33"/>
<feature type="domain" description="Ras-associating" evidence="4">
    <location>
        <begin position="39"/>
        <end position="106"/>
    </location>
</feature>
<dbReference type="Pfam" id="PF00788">
    <property type="entry name" value="RA"/>
    <property type="match status" value="1"/>
</dbReference>
<dbReference type="CDD" id="cd00174">
    <property type="entry name" value="SH3"/>
    <property type="match status" value="2"/>
</dbReference>
<evidence type="ECO:0000259" key="4">
    <source>
        <dbReference type="PROSITE" id="PS50200"/>
    </source>
</evidence>
<gene>
    <name evidence="5" type="ORF">PILCRDRAFT_814250</name>
</gene>
<dbReference type="Gene3D" id="2.30.30.40">
    <property type="entry name" value="SH3 Domains"/>
    <property type="match status" value="2"/>
</dbReference>
<dbReference type="Gene3D" id="3.10.20.90">
    <property type="entry name" value="Phosphatidylinositol 3-kinase Catalytic Subunit, Chain A, domain 1"/>
    <property type="match status" value="1"/>
</dbReference>
<name>A0A0C3CF33_PILCF</name>
<dbReference type="InterPro" id="IPR000159">
    <property type="entry name" value="RA_dom"/>
</dbReference>
<dbReference type="SUPFAM" id="SSF50044">
    <property type="entry name" value="SH3-domain"/>
    <property type="match status" value="2"/>
</dbReference>
<dbReference type="OrthoDB" id="8883818at2759"/>
<dbReference type="InterPro" id="IPR036028">
    <property type="entry name" value="SH3-like_dom_sf"/>
</dbReference>
<dbReference type="SMART" id="SM00326">
    <property type="entry name" value="SH3"/>
    <property type="match status" value="2"/>
</dbReference>
<dbReference type="Pfam" id="PF00018">
    <property type="entry name" value="SH3_1"/>
    <property type="match status" value="1"/>
</dbReference>
<feature type="domain" description="SH3" evidence="3">
    <location>
        <begin position="165"/>
        <end position="234"/>
    </location>
</feature>
<sequence>MSDLDPSQRSRHWRDSTETLVEVHPKSFGVKVDELTWGVLPAALERYRLGRHNWRTYVLFMCYDSNGRGDSQKQRCLSYDEKPLRLWIWLRDMGKHPAFMLKHIDDVKSPISVIRERHAGRQPTFTDFSVSGLDHAGADLRDSTYSVHSNVRDSSVATRHTSAIMGATYAVAIFPYWAEAPDELDVALDEAFIVLSRTAGWWMVQRNNPITGSVSRNPSKQGWVPSGALLETSIPVTTATAEAKTARISIPIPSLTSSVRPSKPILPSCILSASFQSVALRDYQAKGDGEIGLLTNDLVRVYKKYNHWAYIVQENGRRGWVPSWFLSKVPSDSS</sequence>
<dbReference type="PROSITE" id="PS50200">
    <property type="entry name" value="RA"/>
    <property type="match status" value="1"/>
</dbReference>
<keyword evidence="1 2" id="KW-0728">SH3 domain</keyword>
<protein>
    <recommendedName>
        <fullName evidence="7">SH3 domain-containing protein</fullName>
    </recommendedName>
</protein>
<evidence type="ECO:0000256" key="2">
    <source>
        <dbReference type="PROSITE-ProRule" id="PRU00192"/>
    </source>
</evidence>
<dbReference type="InterPro" id="IPR001452">
    <property type="entry name" value="SH3_domain"/>
</dbReference>
<organism evidence="5 6">
    <name type="scientific">Piloderma croceum (strain F 1598)</name>
    <dbReference type="NCBI Taxonomy" id="765440"/>
    <lineage>
        <taxon>Eukaryota</taxon>
        <taxon>Fungi</taxon>
        <taxon>Dikarya</taxon>
        <taxon>Basidiomycota</taxon>
        <taxon>Agaricomycotina</taxon>
        <taxon>Agaricomycetes</taxon>
        <taxon>Agaricomycetidae</taxon>
        <taxon>Atheliales</taxon>
        <taxon>Atheliaceae</taxon>
        <taxon>Piloderma</taxon>
    </lineage>
</organism>
<evidence type="ECO:0000256" key="1">
    <source>
        <dbReference type="ARBA" id="ARBA00022443"/>
    </source>
</evidence>
<evidence type="ECO:0000313" key="6">
    <source>
        <dbReference type="Proteomes" id="UP000054166"/>
    </source>
</evidence>
<evidence type="ECO:0000313" key="5">
    <source>
        <dbReference type="EMBL" id="KIM88352.1"/>
    </source>
</evidence>
<dbReference type="InterPro" id="IPR029071">
    <property type="entry name" value="Ubiquitin-like_domsf"/>
</dbReference>
<dbReference type="AlphaFoldDB" id="A0A0C3CF33"/>
<dbReference type="STRING" id="765440.A0A0C3CF33"/>
<feature type="domain" description="SH3" evidence="3">
    <location>
        <begin position="272"/>
        <end position="331"/>
    </location>
</feature>
<dbReference type="PROSITE" id="PS50002">
    <property type="entry name" value="SH3"/>
    <property type="match status" value="2"/>
</dbReference>
<dbReference type="EMBL" id="KN832977">
    <property type="protein sequence ID" value="KIM88352.1"/>
    <property type="molecule type" value="Genomic_DNA"/>
</dbReference>
<dbReference type="HOGENOM" id="CLU_025942_0_0_1"/>
<dbReference type="Proteomes" id="UP000054166">
    <property type="component" value="Unassembled WGS sequence"/>
</dbReference>
<dbReference type="SUPFAM" id="SSF54236">
    <property type="entry name" value="Ubiquitin-like"/>
    <property type="match status" value="1"/>
</dbReference>